<dbReference type="EMBL" id="RIBZ01000848">
    <property type="protein sequence ID" value="RNF83432.1"/>
    <property type="molecule type" value="Genomic_DNA"/>
</dbReference>
<dbReference type="GO" id="GO:0005737">
    <property type="term" value="C:cytoplasm"/>
    <property type="evidence" value="ECO:0007669"/>
    <property type="project" value="TreeGrafter"/>
</dbReference>
<evidence type="ECO:0000259" key="4">
    <source>
        <dbReference type="Pfam" id="PF01266"/>
    </source>
</evidence>
<evidence type="ECO:0000313" key="6">
    <source>
        <dbReference type="Proteomes" id="UP000275401"/>
    </source>
</evidence>
<dbReference type="InterPro" id="IPR036188">
    <property type="entry name" value="FAD/NAD-bd_sf"/>
</dbReference>
<dbReference type="AlphaFoldDB" id="A0A3M8SXK1"/>
<feature type="transmembrane region" description="Helical" evidence="3">
    <location>
        <begin position="56"/>
        <end position="77"/>
    </location>
</feature>
<reference evidence="5 6" key="1">
    <citation type="submission" date="2018-11" db="EMBL/GenBank/DDBJ databases">
        <title>The Potential of Streptomyces as Biocontrol Agents against the Tomato grey mould, Botrytis cinerea (Gray mold) Frontiers in Microbiology.</title>
        <authorList>
            <person name="Li D."/>
        </authorList>
    </citation>
    <scope>NUCLEOTIDE SEQUENCE [LARGE SCALE GENOMIC DNA]</scope>
    <source>
        <strain evidence="5 6">NEAU-LD23</strain>
    </source>
</reference>
<feature type="compositionally biased region" description="Basic residues" evidence="2">
    <location>
        <begin position="19"/>
        <end position="49"/>
    </location>
</feature>
<evidence type="ECO:0000256" key="3">
    <source>
        <dbReference type="SAM" id="Phobius"/>
    </source>
</evidence>
<name>A0A3M8SXK1_9ACTN</name>
<dbReference type="InterPro" id="IPR006076">
    <property type="entry name" value="FAD-dep_OxRdtase"/>
</dbReference>
<keyword evidence="3" id="KW-0812">Transmembrane</keyword>
<dbReference type="Gene3D" id="3.30.9.10">
    <property type="entry name" value="D-Amino Acid Oxidase, subunit A, domain 2"/>
    <property type="match status" value="1"/>
</dbReference>
<evidence type="ECO:0000256" key="2">
    <source>
        <dbReference type="SAM" id="MobiDB-lite"/>
    </source>
</evidence>
<dbReference type="PANTHER" id="PTHR13847">
    <property type="entry name" value="SARCOSINE DEHYDROGENASE-RELATED"/>
    <property type="match status" value="1"/>
</dbReference>
<evidence type="ECO:0000256" key="1">
    <source>
        <dbReference type="ARBA" id="ARBA00023002"/>
    </source>
</evidence>
<organism evidence="5 6">
    <name type="scientific">Streptomyces botrytidirepellens</name>
    <dbReference type="NCBI Taxonomy" id="2486417"/>
    <lineage>
        <taxon>Bacteria</taxon>
        <taxon>Bacillati</taxon>
        <taxon>Actinomycetota</taxon>
        <taxon>Actinomycetes</taxon>
        <taxon>Kitasatosporales</taxon>
        <taxon>Streptomycetaceae</taxon>
        <taxon>Streptomyces</taxon>
    </lineage>
</organism>
<dbReference type="Proteomes" id="UP000275401">
    <property type="component" value="Unassembled WGS sequence"/>
</dbReference>
<protein>
    <submittedName>
        <fullName evidence="5">FAD-binding oxidoreductase</fullName>
    </submittedName>
</protein>
<evidence type="ECO:0000313" key="5">
    <source>
        <dbReference type="EMBL" id="RNF83432.1"/>
    </source>
</evidence>
<feature type="domain" description="FAD dependent oxidoreductase" evidence="4">
    <location>
        <begin position="59"/>
        <end position="413"/>
    </location>
</feature>
<dbReference type="GO" id="GO:0016491">
    <property type="term" value="F:oxidoreductase activity"/>
    <property type="evidence" value="ECO:0007669"/>
    <property type="project" value="UniProtKB-KW"/>
</dbReference>
<dbReference type="PANTHER" id="PTHR13847:SF287">
    <property type="entry name" value="FAD-DEPENDENT OXIDOREDUCTASE DOMAIN-CONTAINING PROTEIN 1"/>
    <property type="match status" value="1"/>
</dbReference>
<dbReference type="Pfam" id="PF01266">
    <property type="entry name" value="DAO"/>
    <property type="match status" value="1"/>
</dbReference>
<keyword evidence="3" id="KW-1133">Transmembrane helix</keyword>
<keyword evidence="6" id="KW-1185">Reference proteome</keyword>
<keyword evidence="1" id="KW-0560">Oxidoreductase</keyword>
<feature type="region of interest" description="Disordered" evidence="2">
    <location>
        <begin position="17"/>
        <end position="53"/>
    </location>
</feature>
<sequence>MVGQRRGGRRRTLLLGGAVRHRGRGDHSGGRTRRVRRGQPGRRGHRRRDRPVSRSAVADAVVVGGGVIGTALAYRLAEAGLGRVVLLEQARVAAHGATSRSGGLIRLHHTVHSDTVLTARSLPVFEHWADHIVGDCGYRRTGFLQLVGPQYAEALAVNTAAASAAAGPRRAEVIDPAEARRLYPGLALEGVAAIAFEPDGGYADPARTATAWAAAAQQLGASLHEGVRVHEVFATDDGSRVTGVNTTIGRIASPLVVLAGGAWGSAPAAGLGVQVPVTARRIGLAQAYLPGAGRRGGPASVPTCIDDTTGSYFRPDGTDRFFFGVPSNPDVTLGHDVAPLSSKELSSALAAIAHRVPAAATAPLTGTRAGLDGYTPDKRPVIGPVGPDGLYLALGFSGGGFKMSPAVAELAAAEILDGQAVTGKSEQPLLAPYRLGRFANGGRGIVPEAPYAQM</sequence>
<comment type="caution">
    <text evidence="5">The sequence shown here is derived from an EMBL/GenBank/DDBJ whole genome shotgun (WGS) entry which is preliminary data.</text>
</comment>
<accession>A0A3M8SXK1</accession>
<proteinExistence type="predicted"/>
<dbReference type="SUPFAM" id="SSF51905">
    <property type="entry name" value="FAD/NAD(P)-binding domain"/>
    <property type="match status" value="1"/>
</dbReference>
<keyword evidence="3" id="KW-0472">Membrane</keyword>
<dbReference type="Gene3D" id="3.50.50.60">
    <property type="entry name" value="FAD/NAD(P)-binding domain"/>
    <property type="match status" value="1"/>
</dbReference>
<gene>
    <name evidence="5" type="ORF">EEJ42_44750</name>
</gene>